<proteinExistence type="predicted"/>
<organism evidence="1 2">
    <name type="scientific">Leptotrichia wadei</name>
    <dbReference type="NCBI Taxonomy" id="157687"/>
    <lineage>
        <taxon>Bacteria</taxon>
        <taxon>Fusobacteriati</taxon>
        <taxon>Fusobacteriota</taxon>
        <taxon>Fusobacteriia</taxon>
        <taxon>Fusobacteriales</taxon>
        <taxon>Leptotrichiaceae</taxon>
        <taxon>Leptotrichia</taxon>
    </lineage>
</organism>
<dbReference type="Pfam" id="PF13707">
    <property type="entry name" value="RloB"/>
    <property type="match status" value="1"/>
</dbReference>
<dbReference type="AlphaFoldDB" id="A0A7U6LBL5"/>
<evidence type="ECO:0008006" key="3">
    <source>
        <dbReference type="Google" id="ProtNLM"/>
    </source>
</evidence>
<name>A0A7U6LBL5_9FUSO</name>
<evidence type="ECO:0000313" key="2">
    <source>
        <dbReference type="Proteomes" id="UP000321943"/>
    </source>
</evidence>
<gene>
    <name evidence="1" type="ORF">JCM16777_1677</name>
</gene>
<dbReference type="EMBL" id="AP019829">
    <property type="protein sequence ID" value="BBM43420.2"/>
    <property type="molecule type" value="Genomic_DNA"/>
</dbReference>
<evidence type="ECO:0000313" key="1">
    <source>
        <dbReference type="EMBL" id="BBM43420.2"/>
    </source>
</evidence>
<dbReference type="Proteomes" id="UP000321943">
    <property type="component" value="Chromosome"/>
</dbReference>
<accession>A0A7U6LBL5</accession>
<sequence>MNNKNRKLKKKYIYFFMEGSKNCSEDKYIKEYYGQFQDKAVDIGFRFISCGDGSWKNIEKEINKEKRNIIDENIEIWCVLDKDKNDLDKINKECVKNNYKLIFSNCSFEVWLLYHYENIKIGECSQKNYENILTRKLNKKYKKSEGIKFTLDDKERAIRQSKKIHEKYQRLEEKINNSFNCTNFYMILEKFKEVFYNFDLE</sequence>
<protein>
    <recommendedName>
        <fullName evidence="3">Abortive phage resistance protein</fullName>
    </recommendedName>
</protein>
<dbReference type="InterPro" id="IPR025591">
    <property type="entry name" value="RloB"/>
</dbReference>
<dbReference type="KEGG" id="lwd:JCM16777_1677"/>
<reference evidence="1 2" key="1">
    <citation type="submission" date="2019-07" db="EMBL/GenBank/DDBJ databases">
        <title>Complete Genome Sequence of Leptotrichia wadei Strain JCM16777.</title>
        <authorList>
            <person name="Watanabe S."/>
            <person name="Cui L."/>
        </authorList>
    </citation>
    <scope>NUCLEOTIDE SEQUENCE [LARGE SCALE GENOMIC DNA]</scope>
    <source>
        <strain evidence="1 2">JCM16777</strain>
    </source>
</reference>